<feature type="domain" description="SGNH hydrolase-type esterase" evidence="2">
    <location>
        <begin position="35"/>
        <end position="195"/>
    </location>
</feature>
<dbReference type="InterPro" id="IPR051532">
    <property type="entry name" value="Ester_Hydrolysis_Enzymes"/>
</dbReference>
<dbReference type="InterPro" id="IPR013830">
    <property type="entry name" value="SGNH_hydro"/>
</dbReference>
<keyword evidence="1" id="KW-0732">Signal</keyword>
<reference evidence="3 4" key="1">
    <citation type="submission" date="2019-06" db="EMBL/GenBank/DDBJ databases">
        <title>Draft genome of Aliikangiella marina GYP-15.</title>
        <authorList>
            <person name="Wang G."/>
        </authorList>
    </citation>
    <scope>NUCLEOTIDE SEQUENCE [LARGE SCALE GENOMIC DNA]</scope>
    <source>
        <strain evidence="3 4">GYP-15</strain>
    </source>
</reference>
<dbReference type="InterPro" id="IPR036514">
    <property type="entry name" value="SGNH_hydro_sf"/>
</dbReference>
<dbReference type="RefSeq" id="WP_142942210.1">
    <property type="nucleotide sequence ID" value="NZ_VIKR01000002.1"/>
</dbReference>
<accession>A0A545TEJ9</accession>
<dbReference type="Gene3D" id="3.40.50.1110">
    <property type="entry name" value="SGNH hydrolase"/>
    <property type="match status" value="1"/>
</dbReference>
<keyword evidence="4" id="KW-1185">Reference proteome</keyword>
<comment type="caution">
    <text evidence="3">The sequence shown here is derived from an EMBL/GenBank/DDBJ whole genome shotgun (WGS) entry which is preliminary data.</text>
</comment>
<dbReference type="Pfam" id="PF13472">
    <property type="entry name" value="Lipase_GDSL_2"/>
    <property type="match status" value="1"/>
</dbReference>
<dbReference type="SUPFAM" id="SSF52266">
    <property type="entry name" value="SGNH hydrolase"/>
    <property type="match status" value="1"/>
</dbReference>
<gene>
    <name evidence="3" type="ORF">FLL45_11835</name>
</gene>
<dbReference type="OrthoDB" id="9786188at2"/>
<evidence type="ECO:0000313" key="3">
    <source>
        <dbReference type="EMBL" id="TQV75596.1"/>
    </source>
</evidence>
<dbReference type="GO" id="GO:0004622">
    <property type="term" value="F:phosphatidylcholine lysophospholipase activity"/>
    <property type="evidence" value="ECO:0007669"/>
    <property type="project" value="TreeGrafter"/>
</dbReference>
<evidence type="ECO:0000256" key="1">
    <source>
        <dbReference type="SAM" id="SignalP"/>
    </source>
</evidence>
<name>A0A545TEJ9_9GAMM</name>
<proteinExistence type="predicted"/>
<protein>
    <submittedName>
        <fullName evidence="3">Arylesterase</fullName>
    </submittedName>
</protein>
<dbReference type="Proteomes" id="UP000317839">
    <property type="component" value="Unassembled WGS sequence"/>
</dbReference>
<evidence type="ECO:0000313" key="4">
    <source>
        <dbReference type="Proteomes" id="UP000317839"/>
    </source>
</evidence>
<dbReference type="PANTHER" id="PTHR30383:SF24">
    <property type="entry name" value="THIOESTERASE 1_PROTEASE 1_LYSOPHOSPHOLIPASE L1"/>
    <property type="match status" value="1"/>
</dbReference>
<evidence type="ECO:0000259" key="2">
    <source>
        <dbReference type="Pfam" id="PF13472"/>
    </source>
</evidence>
<dbReference type="PANTHER" id="PTHR30383">
    <property type="entry name" value="THIOESTERASE 1/PROTEASE 1/LYSOPHOSPHOLIPASE L1"/>
    <property type="match status" value="1"/>
</dbReference>
<organism evidence="3 4">
    <name type="scientific">Aliikangiella marina</name>
    <dbReference type="NCBI Taxonomy" id="1712262"/>
    <lineage>
        <taxon>Bacteria</taxon>
        <taxon>Pseudomonadati</taxon>
        <taxon>Pseudomonadota</taxon>
        <taxon>Gammaproteobacteria</taxon>
        <taxon>Oceanospirillales</taxon>
        <taxon>Pleioneaceae</taxon>
        <taxon>Aliikangiella</taxon>
    </lineage>
</organism>
<dbReference type="CDD" id="cd01822">
    <property type="entry name" value="Lysophospholipase_L1_like"/>
    <property type="match status" value="1"/>
</dbReference>
<dbReference type="AlphaFoldDB" id="A0A545TEJ9"/>
<feature type="chain" id="PRO_5022002872" evidence="1">
    <location>
        <begin position="22"/>
        <end position="212"/>
    </location>
</feature>
<sequence>MKKTSLFILFFLILLPETLLAKDTNTANTPKTVLVYGDSLSAAYNIKIEEGWVSLLQDFVDNQNLPVKMVNASISGETSSGGLERFAGQLKQTPADIVILELGGNDGLRGFDLQTTRDNLTQMINMSHAIGAKVVLAGIQLPPNMGRTYTRKFKQIYDDLGQLDDVILIPFILEGVATIDELMQRDGIHPNAKGQPVIMNNVWQYLSPLIMK</sequence>
<feature type="signal peptide" evidence="1">
    <location>
        <begin position="1"/>
        <end position="21"/>
    </location>
</feature>
<dbReference type="EMBL" id="VIKR01000002">
    <property type="protein sequence ID" value="TQV75596.1"/>
    <property type="molecule type" value="Genomic_DNA"/>
</dbReference>